<evidence type="ECO:0000256" key="2">
    <source>
        <dbReference type="ARBA" id="ARBA00009533"/>
    </source>
</evidence>
<keyword evidence="9" id="KW-1185">Reference proteome</keyword>
<feature type="modified residue" description="N6-(pyridoxal phosphate)lysine" evidence="6">
    <location>
        <position position="314"/>
    </location>
</feature>
<protein>
    <submittedName>
        <fullName evidence="8">Glutamate decarboxylase, putative</fullName>
    </submittedName>
</protein>
<evidence type="ECO:0000256" key="4">
    <source>
        <dbReference type="ARBA" id="ARBA00022898"/>
    </source>
</evidence>
<keyword evidence="5 7" id="KW-0456">Lyase</keyword>
<dbReference type="Gene3D" id="3.90.1150.170">
    <property type="match status" value="1"/>
</dbReference>
<dbReference type="GO" id="GO:0019752">
    <property type="term" value="P:carboxylic acid metabolic process"/>
    <property type="evidence" value="ECO:0007669"/>
    <property type="project" value="InterPro"/>
</dbReference>
<dbReference type="Pfam" id="PF00282">
    <property type="entry name" value="Pyridoxal_deC"/>
    <property type="match status" value="1"/>
</dbReference>
<name>C5K7G0_PERM5</name>
<dbReference type="GO" id="GO:0005737">
    <property type="term" value="C:cytoplasm"/>
    <property type="evidence" value="ECO:0007669"/>
    <property type="project" value="TreeGrafter"/>
</dbReference>
<comment type="cofactor">
    <cofactor evidence="1 6 7">
        <name>pyridoxal 5'-phosphate</name>
        <dbReference type="ChEBI" id="CHEBI:597326"/>
    </cofactor>
</comment>
<dbReference type="GO" id="GO:0030170">
    <property type="term" value="F:pyridoxal phosphate binding"/>
    <property type="evidence" value="ECO:0007669"/>
    <property type="project" value="InterPro"/>
</dbReference>
<organism evidence="9">
    <name type="scientific">Perkinsus marinus (strain ATCC 50983 / TXsc)</name>
    <dbReference type="NCBI Taxonomy" id="423536"/>
    <lineage>
        <taxon>Eukaryota</taxon>
        <taxon>Sar</taxon>
        <taxon>Alveolata</taxon>
        <taxon>Perkinsozoa</taxon>
        <taxon>Perkinsea</taxon>
        <taxon>Perkinsida</taxon>
        <taxon>Perkinsidae</taxon>
        <taxon>Perkinsus</taxon>
    </lineage>
</organism>
<reference evidence="8 9" key="1">
    <citation type="submission" date="2008-07" db="EMBL/GenBank/DDBJ databases">
        <authorList>
            <person name="El-Sayed N."/>
            <person name="Caler E."/>
            <person name="Inman J."/>
            <person name="Amedeo P."/>
            <person name="Hass B."/>
            <person name="Wortman J."/>
        </authorList>
    </citation>
    <scope>NUCLEOTIDE SEQUENCE [LARGE SCALE GENOMIC DNA]</scope>
    <source>
        <strain evidence="9">ATCC 50983 / TXsc</strain>
    </source>
</reference>
<dbReference type="Gene3D" id="3.40.640.10">
    <property type="entry name" value="Type I PLP-dependent aspartate aminotransferase-like (Major domain)"/>
    <property type="match status" value="1"/>
</dbReference>
<evidence type="ECO:0000256" key="7">
    <source>
        <dbReference type="RuleBase" id="RU000382"/>
    </source>
</evidence>
<dbReference type="InterPro" id="IPR015421">
    <property type="entry name" value="PyrdxlP-dep_Trfase_major"/>
</dbReference>
<dbReference type="PANTHER" id="PTHR45677:SF8">
    <property type="entry name" value="CYSTEINE SULFINIC ACID DECARBOXYLASE"/>
    <property type="match status" value="1"/>
</dbReference>
<dbReference type="InParanoid" id="C5K7G0"/>
<dbReference type="InterPro" id="IPR002129">
    <property type="entry name" value="PyrdxlP-dep_de-COase"/>
</dbReference>
<dbReference type="GeneID" id="9039756"/>
<dbReference type="SUPFAM" id="SSF53383">
    <property type="entry name" value="PLP-dependent transferases"/>
    <property type="match status" value="1"/>
</dbReference>
<sequence length="516" mass="57246">MPEQKPVRARTPPKPSDLRILSKVNHMLESYVESLDDRSQKVVQFKSPEEIAKIFSEKACDLSLNDGQPVGEEAILNACEATLALSVRTGHPHFFNQLIGRADVTGIAGEALVAATNGSAYTYEVAPVFLLIEQELMNKTFDLVGFSRDTAEGLTVPGGSISNLYALQTARYYKFPQVKTEGLFAVGGQPVAYCSEEAHYSYTKAALVVGLGSNNMVKIPTDFRGRMRADILEKRVAEDLKAGKKPFFVGATAGTTVMGAFDDVEALRSVCDKFGLWLHVDGAWGGAVLLSSKYKKTLLSGVEKADSFCWNPHKMVGAPLQCSIFTHNRGHGLLQACNGTCANYLFQKDKNYASYDKGDWTIQCGRKPDAFKTWLAWKRLGDDGIRQRVEYGISLARYAANSMRESSVESSNRFKGSFVLYRDPEYANVCFWYLPPSLSHLKPLEGLNAENAVKLTKVTPYIKDKMQREGLAMITFTGLYNFFRWTFTSPRNVSYDDVDIVMGEIDRIGQDFVSSA</sequence>
<gene>
    <name evidence="8" type="ORF">Pmar_PMAR012476</name>
</gene>
<dbReference type="OrthoDB" id="415263at2759"/>
<keyword evidence="3" id="KW-0210">Decarboxylase</keyword>
<evidence type="ECO:0000256" key="1">
    <source>
        <dbReference type="ARBA" id="ARBA00001933"/>
    </source>
</evidence>
<dbReference type="RefSeq" id="XP_002787699.1">
    <property type="nucleotide sequence ID" value="XM_002787653.1"/>
</dbReference>
<evidence type="ECO:0000313" key="8">
    <source>
        <dbReference type="EMBL" id="EER19495.1"/>
    </source>
</evidence>
<evidence type="ECO:0000256" key="6">
    <source>
        <dbReference type="PIRSR" id="PIRSR602129-50"/>
    </source>
</evidence>
<keyword evidence="4 6" id="KW-0663">Pyridoxal phosphate</keyword>
<dbReference type="InterPro" id="IPR015424">
    <property type="entry name" value="PyrdxlP-dep_Trfase"/>
</dbReference>
<proteinExistence type="inferred from homology"/>
<evidence type="ECO:0000313" key="9">
    <source>
        <dbReference type="Proteomes" id="UP000007800"/>
    </source>
</evidence>
<dbReference type="Proteomes" id="UP000007800">
    <property type="component" value="Unassembled WGS sequence"/>
</dbReference>
<dbReference type="OMA" id="RHATYHA"/>
<evidence type="ECO:0000256" key="5">
    <source>
        <dbReference type="ARBA" id="ARBA00023239"/>
    </source>
</evidence>
<accession>C5K7G0</accession>
<dbReference type="EMBL" id="GG671079">
    <property type="protein sequence ID" value="EER19495.1"/>
    <property type="molecule type" value="Genomic_DNA"/>
</dbReference>
<dbReference type="AlphaFoldDB" id="C5K7G0"/>
<evidence type="ECO:0000256" key="3">
    <source>
        <dbReference type="ARBA" id="ARBA00022793"/>
    </source>
</evidence>
<dbReference type="PANTHER" id="PTHR45677">
    <property type="entry name" value="GLUTAMATE DECARBOXYLASE-RELATED"/>
    <property type="match status" value="1"/>
</dbReference>
<dbReference type="GO" id="GO:0016831">
    <property type="term" value="F:carboxy-lyase activity"/>
    <property type="evidence" value="ECO:0007669"/>
    <property type="project" value="UniProtKB-KW"/>
</dbReference>
<comment type="similarity">
    <text evidence="2 7">Belongs to the group II decarboxylase family.</text>
</comment>